<comment type="caution">
    <text evidence="1">The sequence shown here is derived from an EMBL/GenBank/DDBJ whole genome shotgun (WGS) entry which is preliminary data.</text>
</comment>
<organism evidence="1">
    <name type="scientific">Salvia splendens</name>
    <name type="common">Scarlet sage</name>
    <dbReference type="NCBI Taxonomy" id="180675"/>
    <lineage>
        <taxon>Eukaryota</taxon>
        <taxon>Viridiplantae</taxon>
        <taxon>Streptophyta</taxon>
        <taxon>Embryophyta</taxon>
        <taxon>Tracheophyta</taxon>
        <taxon>Spermatophyta</taxon>
        <taxon>Magnoliopsida</taxon>
        <taxon>eudicotyledons</taxon>
        <taxon>Gunneridae</taxon>
        <taxon>Pentapetalae</taxon>
        <taxon>asterids</taxon>
        <taxon>lamiids</taxon>
        <taxon>Lamiales</taxon>
        <taxon>Lamiaceae</taxon>
        <taxon>Nepetoideae</taxon>
        <taxon>Mentheae</taxon>
        <taxon>Salviinae</taxon>
        <taxon>Salvia</taxon>
        <taxon>Salvia subgen. Calosphace</taxon>
        <taxon>core Calosphace</taxon>
    </lineage>
</organism>
<sequence>MVQDVWGQSSAHEPWQYVPPTYMPEPPINESQQFYNMLEASKSDLWAGCDYSELSTNARLMTLKSEHQLSQRAVDELCQFMEEHLPKPNRMPNGFYKCKKQMQALDMPVLKIHCCTKGCMINWKEDENRTECKVCGHARFKGNGSRPFKKMYCFPLCPRLRSLYAFEVTAQSMRWHAENAQTSGEMRHPADSAALKTFDKTHPLFASESRNVRWSTSGHRACPYCMEDSRAFSLKHGRKTTWFDCHRRFLNRNHQFRRDKKNFMKNRTEHSGPPPFLKGEEILDNLEQFEFHRVFDEGAETANSKLSKIFGWNKRSIFWDLPYWMTNVISHNLDVMHIEKNVFDNIFNTIMNVEGMTKDNANARRDLEEIGITPELWPYGGKYHKANFTLDKESMNLLLKWLNILKFPDGYVKLPEQPSSIVAKLKELVDVPPEIENIFTLFDIEVSPEEEGDEETVGVHSPIAPDQPDLPDRYGRKIIHLREDGMLYPTKDVSNICLDVFHKIVLPDAFFQKSLKQHHIEVYWLEFKKHANVEKYDQNLALDAFKRKCKVRYGDYISKMRKAKKKPTYFLGAVWNDYCKAWNTADAIKASKRRSNNRRQGKVKALGTHANGCVAFDVTAKKMAKENHRNLPPFWELFLKTHRLKDSYELCSQQAKEIERRLPFLHGNSTLSPTIRIEACPCLPLERSKLDFQRVQPSLCLSSTAAVGGAATPSAGATSHRSAARRTCAAAVSSRDTVFLSIRRRGDILYRVHVALVETPCFYSAMVVTLPRRGHTFPV</sequence>
<evidence type="ECO:0000313" key="2">
    <source>
        <dbReference type="Proteomes" id="UP000298416"/>
    </source>
</evidence>
<protein>
    <submittedName>
        <fullName evidence="1">Uncharacterized protein</fullName>
    </submittedName>
</protein>
<gene>
    <name evidence="1" type="ORF">SASPL_143715</name>
</gene>
<proteinExistence type="predicted"/>
<dbReference type="InterPro" id="IPR004252">
    <property type="entry name" value="Probable_transposase_24"/>
</dbReference>
<dbReference type="Proteomes" id="UP000298416">
    <property type="component" value="Unassembled WGS sequence"/>
</dbReference>
<reference evidence="1" key="1">
    <citation type="submission" date="2018-01" db="EMBL/GenBank/DDBJ databases">
        <authorList>
            <person name="Mao J.F."/>
        </authorList>
    </citation>
    <scope>NUCLEOTIDE SEQUENCE</scope>
    <source>
        <strain evidence="1">Huo1</strain>
        <tissue evidence="1">Leaf</tissue>
    </source>
</reference>
<dbReference type="Pfam" id="PF03004">
    <property type="entry name" value="Transposase_24"/>
    <property type="match status" value="1"/>
</dbReference>
<dbReference type="InterPro" id="IPR004242">
    <property type="entry name" value="Transposase_21"/>
</dbReference>
<dbReference type="PANTHER" id="PTHR10775:SF182">
    <property type="entry name" value="TRANSPOSON, EN_SPM-LIKE, TRANSPOSASE-ASSOCIATED DOMAIN PROTEIN-RELATED"/>
    <property type="match status" value="1"/>
</dbReference>
<reference evidence="1" key="2">
    <citation type="submission" date="2020-08" db="EMBL/GenBank/DDBJ databases">
        <title>Plant Genome Project.</title>
        <authorList>
            <person name="Zhang R.-G."/>
        </authorList>
    </citation>
    <scope>NUCLEOTIDE SEQUENCE</scope>
    <source>
        <strain evidence="1">Huo1</strain>
        <tissue evidence="1">Leaf</tissue>
    </source>
</reference>
<dbReference type="EMBL" id="PNBA02000016">
    <property type="protein sequence ID" value="KAG6397546.1"/>
    <property type="molecule type" value="Genomic_DNA"/>
</dbReference>
<dbReference type="PANTHER" id="PTHR10775">
    <property type="entry name" value="OS08G0208400 PROTEIN"/>
    <property type="match status" value="1"/>
</dbReference>
<accession>A0A8X8WPE0</accession>
<name>A0A8X8WPE0_SALSN</name>
<dbReference type="Pfam" id="PF02992">
    <property type="entry name" value="Transposase_21"/>
    <property type="match status" value="1"/>
</dbReference>
<evidence type="ECO:0000313" key="1">
    <source>
        <dbReference type="EMBL" id="KAG6397546.1"/>
    </source>
</evidence>
<dbReference type="AlphaFoldDB" id="A0A8X8WPE0"/>
<keyword evidence="2" id="KW-1185">Reference proteome</keyword>